<feature type="transmembrane region" description="Helical" evidence="1">
    <location>
        <begin position="9"/>
        <end position="27"/>
    </location>
</feature>
<dbReference type="Proteomes" id="UP000886818">
    <property type="component" value="Chromosome"/>
</dbReference>
<protein>
    <submittedName>
        <fullName evidence="2">Uncharacterized protein</fullName>
    </submittedName>
</protein>
<feature type="transmembrane region" description="Helical" evidence="1">
    <location>
        <begin position="67"/>
        <end position="86"/>
    </location>
</feature>
<sequence length="94" mass="10274">MKKTKILKIATYTSGSITILLILAYILKDFMFHAFLKITSQNVSSIEIIGASDGPTAIFLAPKIGGISLKILIFIFGVITAILVLLKKVSKKNY</sequence>
<accession>A0ABX8RDN5</accession>
<keyword evidence="1" id="KW-0472">Membrane</keyword>
<dbReference type="EMBL" id="CP078093">
    <property type="protein sequence ID" value="QXM06534.1"/>
    <property type="molecule type" value="Genomic_DNA"/>
</dbReference>
<evidence type="ECO:0000313" key="3">
    <source>
        <dbReference type="Proteomes" id="UP000886818"/>
    </source>
</evidence>
<gene>
    <name evidence="2" type="ORF">KVH43_01940</name>
</gene>
<evidence type="ECO:0000256" key="1">
    <source>
        <dbReference type="SAM" id="Phobius"/>
    </source>
</evidence>
<keyword evidence="1" id="KW-1133">Transmembrane helix</keyword>
<proteinExistence type="predicted"/>
<dbReference type="RefSeq" id="WP_218283230.1">
    <property type="nucleotide sequence ID" value="NZ_CP078093.1"/>
</dbReference>
<organism evidence="2 3">
    <name type="scientific">Crassaminicella indica</name>
    <dbReference type="NCBI Taxonomy" id="2855394"/>
    <lineage>
        <taxon>Bacteria</taxon>
        <taxon>Bacillati</taxon>
        <taxon>Bacillota</taxon>
        <taxon>Clostridia</taxon>
        <taxon>Eubacteriales</taxon>
        <taxon>Clostridiaceae</taxon>
        <taxon>Crassaminicella</taxon>
    </lineage>
</organism>
<reference evidence="2" key="1">
    <citation type="submission" date="2021-07" db="EMBL/GenBank/DDBJ databases">
        <title>Complete genome sequence of Crassaminicella sp. 143-21, isolated from a deep-sea hydrothermal vent.</title>
        <authorList>
            <person name="Li X."/>
        </authorList>
    </citation>
    <scope>NUCLEOTIDE SEQUENCE</scope>
    <source>
        <strain evidence="2">143-21</strain>
    </source>
</reference>
<evidence type="ECO:0000313" key="2">
    <source>
        <dbReference type="EMBL" id="QXM06534.1"/>
    </source>
</evidence>
<name>A0ABX8RDN5_9CLOT</name>
<keyword evidence="1" id="KW-0812">Transmembrane</keyword>
<keyword evidence="3" id="KW-1185">Reference proteome</keyword>